<feature type="transmembrane region" description="Helical" evidence="1">
    <location>
        <begin position="98"/>
        <end position="117"/>
    </location>
</feature>
<dbReference type="EMBL" id="QPJW01000001">
    <property type="protein sequence ID" value="RCX23133.1"/>
    <property type="molecule type" value="Genomic_DNA"/>
</dbReference>
<gene>
    <name evidence="2" type="ORF">DFP94_101727</name>
</gene>
<dbReference type="Pfam" id="PF11085">
    <property type="entry name" value="YqhR"/>
    <property type="match status" value="1"/>
</dbReference>
<evidence type="ECO:0000313" key="2">
    <source>
        <dbReference type="EMBL" id="RCX23133.1"/>
    </source>
</evidence>
<dbReference type="AlphaFoldDB" id="A0A369BNK8"/>
<feature type="transmembrane region" description="Helical" evidence="1">
    <location>
        <begin position="129"/>
        <end position="148"/>
    </location>
</feature>
<dbReference type="InterPro" id="IPR024563">
    <property type="entry name" value="YqhR"/>
</dbReference>
<evidence type="ECO:0000256" key="1">
    <source>
        <dbReference type="SAM" id="Phobius"/>
    </source>
</evidence>
<accession>A0A369BNK8</accession>
<organism evidence="2 3">
    <name type="scientific">Fontibacillus phaseoli</name>
    <dbReference type="NCBI Taxonomy" id="1416533"/>
    <lineage>
        <taxon>Bacteria</taxon>
        <taxon>Bacillati</taxon>
        <taxon>Bacillota</taxon>
        <taxon>Bacilli</taxon>
        <taxon>Bacillales</taxon>
        <taxon>Paenibacillaceae</taxon>
        <taxon>Fontibacillus</taxon>
    </lineage>
</organism>
<proteinExistence type="predicted"/>
<keyword evidence="1" id="KW-1133">Transmembrane helix</keyword>
<protein>
    <submittedName>
        <fullName evidence="2">Membrane protein YqhR</fullName>
    </submittedName>
</protein>
<comment type="caution">
    <text evidence="2">The sequence shown here is derived from an EMBL/GenBank/DDBJ whole genome shotgun (WGS) entry which is preliminary data.</text>
</comment>
<keyword evidence="3" id="KW-1185">Reference proteome</keyword>
<name>A0A369BNK8_9BACL</name>
<reference evidence="2 3" key="1">
    <citation type="submission" date="2018-07" db="EMBL/GenBank/DDBJ databases">
        <title>Genomic Encyclopedia of Type Strains, Phase III (KMG-III): the genomes of soil and plant-associated and newly described type strains.</title>
        <authorList>
            <person name="Whitman W."/>
        </authorList>
    </citation>
    <scope>NUCLEOTIDE SEQUENCE [LARGE SCALE GENOMIC DNA]</scope>
    <source>
        <strain evidence="2 3">CECT 8333</strain>
    </source>
</reference>
<dbReference type="OrthoDB" id="2691442at2"/>
<feature type="transmembrane region" description="Helical" evidence="1">
    <location>
        <begin position="12"/>
        <end position="29"/>
    </location>
</feature>
<keyword evidence="1" id="KW-0812">Transmembrane</keyword>
<keyword evidence="1" id="KW-0472">Membrane</keyword>
<dbReference type="RefSeq" id="WP_114495050.1">
    <property type="nucleotide sequence ID" value="NZ_QPJW01000001.1"/>
</dbReference>
<feature type="transmembrane region" description="Helical" evidence="1">
    <location>
        <begin position="66"/>
        <end position="86"/>
    </location>
</feature>
<dbReference type="Proteomes" id="UP000253090">
    <property type="component" value="Unassembled WGS sequence"/>
</dbReference>
<sequence>MNQQQNRRKQSTNIWFFSLQIGFFAGLIWGGVKGVFYYMRFTSVLPGYLVEPFFKHQFLQTQWGYYVGWLFFILFSIIATLIYTLIFRKLKGPLPGLVYGVFWWFVIFMALGPLCGMTQPIQKLSFNTGFSEFCLFLLWGLFIGYTAAQEYTNERVREPEGALQ</sequence>
<evidence type="ECO:0000313" key="3">
    <source>
        <dbReference type="Proteomes" id="UP000253090"/>
    </source>
</evidence>